<keyword evidence="4 8" id="KW-1003">Cell membrane</keyword>
<evidence type="ECO:0000256" key="1">
    <source>
        <dbReference type="ARBA" id="ARBA00004651"/>
    </source>
</evidence>
<feature type="transmembrane region" description="Helical" evidence="8">
    <location>
        <begin position="238"/>
        <end position="256"/>
    </location>
</feature>
<dbReference type="Pfam" id="PF01925">
    <property type="entry name" value="TauE"/>
    <property type="match status" value="1"/>
</dbReference>
<dbReference type="AlphaFoldDB" id="A0A0P0CQ05"/>
<dbReference type="EMBL" id="CP012643">
    <property type="protein sequence ID" value="ALI99421.1"/>
    <property type="molecule type" value="Genomic_DNA"/>
</dbReference>
<feature type="transmembrane region" description="Helical" evidence="8">
    <location>
        <begin position="77"/>
        <end position="95"/>
    </location>
</feature>
<comment type="similarity">
    <text evidence="2 8">Belongs to the 4-toluene sulfonate uptake permease (TSUP) (TC 2.A.102) family.</text>
</comment>
<feature type="transmembrane region" description="Helical" evidence="8">
    <location>
        <begin position="207"/>
        <end position="226"/>
    </location>
</feature>
<gene>
    <name evidence="9" type="ORF">DC20_11155</name>
</gene>
<dbReference type="KEGG" id="rti:DC20_11155"/>
<dbReference type="InterPro" id="IPR002781">
    <property type="entry name" value="TM_pro_TauE-like"/>
</dbReference>
<name>A0A0P0CQ05_9BACT</name>
<evidence type="ECO:0000256" key="3">
    <source>
        <dbReference type="ARBA" id="ARBA00022448"/>
    </source>
</evidence>
<feature type="transmembrane region" description="Helical" evidence="8">
    <location>
        <begin position="12"/>
        <end position="35"/>
    </location>
</feature>
<sequence length="260" mass="28105">MFYGRNSFVLDILYLCLFAFLAGLIDSVVGGGGLIQLPALFVFLPHVPVPTVFGTGKLSSIAGTSVSMWRYARNVEINWRALLPAAITAFVFSFLGARALSHFDAELLRPIILVLLISVAVYTFFRKDFGAIHAPKLAQAKEVWYGVGVGLVIGFYDGFFGPGTGSFLMFIFVGIFGFNFLAASASAKVVNVATNLSALLYFGYKGYILYHIGIPMAISSVIGSMVGTRIALAKGSGFVRKLFLVVVSGIILKFAYDTFK</sequence>
<accession>A0A0P0CQ05</accession>
<dbReference type="PANTHER" id="PTHR30269:SF0">
    <property type="entry name" value="MEMBRANE TRANSPORTER PROTEIN YFCA-RELATED"/>
    <property type="match status" value="1"/>
</dbReference>
<feature type="transmembrane region" description="Helical" evidence="8">
    <location>
        <begin position="167"/>
        <end position="187"/>
    </location>
</feature>
<dbReference type="Proteomes" id="UP000061382">
    <property type="component" value="Chromosome"/>
</dbReference>
<evidence type="ECO:0000313" key="9">
    <source>
        <dbReference type="EMBL" id="ALI99421.1"/>
    </source>
</evidence>
<evidence type="ECO:0000256" key="8">
    <source>
        <dbReference type="RuleBase" id="RU363041"/>
    </source>
</evidence>
<dbReference type="STRING" id="512763.DC20_11155"/>
<proteinExistence type="inferred from homology"/>
<protein>
    <recommendedName>
        <fullName evidence="8">Probable membrane transporter protein</fullName>
    </recommendedName>
</protein>
<evidence type="ECO:0000256" key="6">
    <source>
        <dbReference type="ARBA" id="ARBA00022989"/>
    </source>
</evidence>
<reference evidence="9 10" key="1">
    <citation type="submission" date="2015-08" db="EMBL/GenBank/DDBJ databases">
        <title>Complete genome sequence of Rufibacter tibetensis strain 1351t, a radiation-resistant bacterium from tibet plateau.</title>
        <authorList>
            <person name="Dai J."/>
        </authorList>
    </citation>
    <scope>NUCLEOTIDE SEQUENCE [LARGE SCALE GENOMIC DNA]</scope>
    <source>
        <strain evidence="9 10">1351</strain>
    </source>
</reference>
<feature type="transmembrane region" description="Helical" evidence="8">
    <location>
        <begin position="107"/>
        <end position="124"/>
    </location>
</feature>
<keyword evidence="6 8" id="KW-1133">Transmembrane helix</keyword>
<keyword evidence="10" id="KW-1185">Reference proteome</keyword>
<evidence type="ECO:0000256" key="4">
    <source>
        <dbReference type="ARBA" id="ARBA00022475"/>
    </source>
</evidence>
<feature type="transmembrane region" description="Helical" evidence="8">
    <location>
        <begin position="144"/>
        <end position="160"/>
    </location>
</feature>
<organism evidence="9 10">
    <name type="scientific">Rufibacter tibetensis</name>
    <dbReference type="NCBI Taxonomy" id="512763"/>
    <lineage>
        <taxon>Bacteria</taxon>
        <taxon>Pseudomonadati</taxon>
        <taxon>Bacteroidota</taxon>
        <taxon>Cytophagia</taxon>
        <taxon>Cytophagales</taxon>
        <taxon>Hymenobacteraceae</taxon>
        <taxon>Rufibacter</taxon>
    </lineage>
</organism>
<evidence type="ECO:0000256" key="2">
    <source>
        <dbReference type="ARBA" id="ARBA00009142"/>
    </source>
</evidence>
<dbReference type="GO" id="GO:0005886">
    <property type="term" value="C:plasma membrane"/>
    <property type="evidence" value="ECO:0007669"/>
    <property type="project" value="UniProtKB-SubCell"/>
</dbReference>
<dbReference type="OrthoDB" id="554695at2"/>
<comment type="subcellular location">
    <subcellularLocation>
        <location evidence="1 8">Cell membrane</location>
        <topology evidence="1 8">Multi-pass membrane protein</topology>
    </subcellularLocation>
</comment>
<keyword evidence="7 8" id="KW-0472">Membrane</keyword>
<keyword evidence="3" id="KW-0813">Transport</keyword>
<evidence type="ECO:0000256" key="5">
    <source>
        <dbReference type="ARBA" id="ARBA00022692"/>
    </source>
</evidence>
<evidence type="ECO:0000313" key="10">
    <source>
        <dbReference type="Proteomes" id="UP000061382"/>
    </source>
</evidence>
<dbReference type="PANTHER" id="PTHR30269">
    <property type="entry name" value="TRANSMEMBRANE PROTEIN YFCA"/>
    <property type="match status" value="1"/>
</dbReference>
<keyword evidence="5 8" id="KW-0812">Transmembrane</keyword>
<dbReference type="PATRIC" id="fig|512763.3.peg.2455"/>
<dbReference type="InterPro" id="IPR052017">
    <property type="entry name" value="TSUP"/>
</dbReference>
<evidence type="ECO:0000256" key="7">
    <source>
        <dbReference type="ARBA" id="ARBA00023136"/>
    </source>
</evidence>